<dbReference type="AlphaFoldDB" id="A0A7T8GQK4"/>
<dbReference type="EMBL" id="CP045904">
    <property type="protein sequence ID" value="QQP35898.1"/>
    <property type="molecule type" value="Genomic_DNA"/>
</dbReference>
<dbReference type="Pfam" id="PF06278">
    <property type="entry name" value="CNDH2_N"/>
    <property type="match status" value="1"/>
</dbReference>
<dbReference type="GO" id="GO:0003682">
    <property type="term" value="F:chromatin binding"/>
    <property type="evidence" value="ECO:0007669"/>
    <property type="project" value="TreeGrafter"/>
</dbReference>
<dbReference type="OrthoDB" id="10038475at2759"/>
<evidence type="ECO:0000256" key="1">
    <source>
        <dbReference type="SAM" id="MobiDB-lite"/>
    </source>
</evidence>
<evidence type="ECO:0000259" key="2">
    <source>
        <dbReference type="Pfam" id="PF06278"/>
    </source>
</evidence>
<dbReference type="InterPro" id="IPR009378">
    <property type="entry name" value="H2_N"/>
</dbReference>
<dbReference type="GO" id="GO:0000796">
    <property type="term" value="C:condensin complex"/>
    <property type="evidence" value="ECO:0007669"/>
    <property type="project" value="TreeGrafter"/>
</dbReference>
<feature type="region of interest" description="Disordered" evidence="1">
    <location>
        <begin position="118"/>
        <end position="137"/>
    </location>
</feature>
<evidence type="ECO:0000313" key="3">
    <source>
        <dbReference type="EMBL" id="QQP35898.1"/>
    </source>
</evidence>
<accession>A0A7T8GQK4</accession>
<evidence type="ECO:0000313" key="4">
    <source>
        <dbReference type="Proteomes" id="UP000595437"/>
    </source>
</evidence>
<feature type="domain" description="Condensin II complex subunit H2 N-terminal" evidence="2">
    <location>
        <begin position="8"/>
        <end position="74"/>
    </location>
</feature>
<reference evidence="4" key="1">
    <citation type="submission" date="2021-01" db="EMBL/GenBank/DDBJ databases">
        <title>Caligus Genome Assembly.</title>
        <authorList>
            <person name="Gallardo-Escarate C."/>
        </authorList>
    </citation>
    <scope>NUCLEOTIDE SEQUENCE [LARGE SCALE GENOMIC DNA]</scope>
</reference>
<gene>
    <name evidence="3" type="ORF">FKW44_020837</name>
</gene>
<dbReference type="GO" id="GO:0051306">
    <property type="term" value="P:mitotic sister chromatid separation"/>
    <property type="evidence" value="ECO:0007669"/>
    <property type="project" value="TreeGrafter"/>
</dbReference>
<dbReference type="GO" id="GO:0005634">
    <property type="term" value="C:nucleus"/>
    <property type="evidence" value="ECO:0007669"/>
    <property type="project" value="TreeGrafter"/>
</dbReference>
<proteinExistence type="predicted"/>
<organism evidence="3 4">
    <name type="scientific">Caligus rogercresseyi</name>
    <name type="common">Sea louse</name>
    <dbReference type="NCBI Taxonomy" id="217165"/>
    <lineage>
        <taxon>Eukaryota</taxon>
        <taxon>Metazoa</taxon>
        <taxon>Ecdysozoa</taxon>
        <taxon>Arthropoda</taxon>
        <taxon>Crustacea</taxon>
        <taxon>Multicrustacea</taxon>
        <taxon>Hexanauplia</taxon>
        <taxon>Copepoda</taxon>
        <taxon>Siphonostomatoida</taxon>
        <taxon>Caligidae</taxon>
        <taxon>Caligus</taxon>
    </lineage>
</organism>
<name>A0A7T8GQK4_CALRO</name>
<dbReference type="PANTHER" id="PTHR14324">
    <property type="entry name" value="CONDENSIN-2 COMPLEX SUBUNIT H2"/>
    <property type="match status" value="1"/>
</dbReference>
<dbReference type="PANTHER" id="PTHR14324:SF3">
    <property type="entry name" value="CONDENSIN-2 COMPLEX SUBUNIT H2"/>
    <property type="match status" value="1"/>
</dbReference>
<feature type="compositionally biased region" description="Basic and acidic residues" evidence="1">
    <location>
        <begin position="121"/>
        <end position="130"/>
    </location>
</feature>
<keyword evidence="4" id="KW-1185">Reference proteome</keyword>
<dbReference type="Proteomes" id="UP000595437">
    <property type="component" value="Chromosome 15"/>
</dbReference>
<sequence length="137" mass="15871">MTPSEDPRFAELLRPIKDLTANFNVPLSQFLDIYFTDLRDDIPDLTLDSQSLKRVDFVKAGLLLQGTASVYSRKWSSSGKVSLRCWSFSLRGDHHRERVHIPEEKRKKEQALSLLMMTQRSPHERKEEKGFSGPLLR</sequence>
<protein>
    <recommendedName>
        <fullName evidence="2">Condensin II complex subunit H2 N-terminal domain-containing protein</fullName>
    </recommendedName>
</protein>
<dbReference type="GO" id="GO:0010032">
    <property type="term" value="P:meiotic chromosome condensation"/>
    <property type="evidence" value="ECO:0007669"/>
    <property type="project" value="TreeGrafter"/>
</dbReference>
<dbReference type="InterPro" id="IPR031739">
    <property type="entry name" value="Ncaph2"/>
</dbReference>